<reference evidence="3" key="1">
    <citation type="submission" date="2021-05" db="EMBL/GenBank/DDBJ databases">
        <authorList>
            <person name="Alioto T."/>
            <person name="Alioto T."/>
            <person name="Gomez Garrido J."/>
        </authorList>
    </citation>
    <scope>NUCLEOTIDE SEQUENCE</scope>
</reference>
<dbReference type="PANTHER" id="PTHR15854">
    <property type="entry name" value="THAP4 PROTEIN"/>
    <property type="match status" value="1"/>
</dbReference>
<dbReference type="PANTHER" id="PTHR15854:SF4">
    <property type="entry name" value="PEROXYNITRITE ISOMERASE THAP4"/>
    <property type="match status" value="1"/>
</dbReference>
<dbReference type="Pfam" id="PF08768">
    <property type="entry name" value="THAP4_heme-bd"/>
    <property type="match status" value="1"/>
</dbReference>
<name>A0A8D8LNB6_9HEMI</name>
<sequence length="175" mass="19526">MDKLHWLKGIWKSTSAQGVLPNRTPFTYIDTLSITQTKNKPYLNFSSNTINNEEDRKAMHCEVGFLRMVNDGICLQLAHNFGVNSVEKGAYDEANGTEFHLESTSLVRVLDESALVSPSKAKVVKLRRHFKLIEGGRLEQCVDKLSARGIILGRLTKAKASTKCVDKLSSHSTSF</sequence>
<dbReference type="InterPro" id="IPR012674">
    <property type="entry name" value="Calycin"/>
</dbReference>
<comment type="catalytic activity">
    <reaction evidence="1">
        <text>peroxynitrite = nitrate</text>
        <dbReference type="Rhea" id="RHEA:63116"/>
        <dbReference type="ChEBI" id="CHEBI:17632"/>
        <dbReference type="ChEBI" id="CHEBI:25941"/>
    </reaction>
    <physiologicalReaction direction="left-to-right" evidence="1">
        <dbReference type="Rhea" id="RHEA:63117"/>
    </physiologicalReaction>
</comment>
<evidence type="ECO:0000313" key="3">
    <source>
        <dbReference type="EMBL" id="CAG6612221.1"/>
    </source>
</evidence>
<dbReference type="InterPro" id="IPR014878">
    <property type="entry name" value="THAP4-like_heme-bd"/>
</dbReference>
<dbReference type="AlphaFoldDB" id="A0A8D8LNB6"/>
<feature type="domain" description="THAP4-like heme-binding" evidence="2">
    <location>
        <begin position="3"/>
        <end position="144"/>
    </location>
</feature>
<evidence type="ECO:0000256" key="1">
    <source>
        <dbReference type="ARBA" id="ARBA00036993"/>
    </source>
</evidence>
<proteinExistence type="predicted"/>
<dbReference type="CDD" id="cd07828">
    <property type="entry name" value="lipocalin_heme-bd-THAP4-like"/>
    <property type="match status" value="1"/>
</dbReference>
<dbReference type="InterPro" id="IPR045165">
    <property type="entry name" value="Nitrobindin"/>
</dbReference>
<organism evidence="3">
    <name type="scientific">Cacopsylla melanoneura</name>
    <dbReference type="NCBI Taxonomy" id="428564"/>
    <lineage>
        <taxon>Eukaryota</taxon>
        <taxon>Metazoa</taxon>
        <taxon>Ecdysozoa</taxon>
        <taxon>Arthropoda</taxon>
        <taxon>Hexapoda</taxon>
        <taxon>Insecta</taxon>
        <taxon>Pterygota</taxon>
        <taxon>Neoptera</taxon>
        <taxon>Paraneoptera</taxon>
        <taxon>Hemiptera</taxon>
        <taxon>Sternorrhyncha</taxon>
        <taxon>Psylloidea</taxon>
        <taxon>Psyllidae</taxon>
        <taxon>Psyllinae</taxon>
        <taxon>Cacopsylla</taxon>
    </lineage>
</organism>
<accession>A0A8D8LNB6</accession>
<evidence type="ECO:0000259" key="2">
    <source>
        <dbReference type="Pfam" id="PF08768"/>
    </source>
</evidence>
<dbReference type="Gene3D" id="2.40.128.20">
    <property type="match status" value="1"/>
</dbReference>
<dbReference type="EMBL" id="HBUF01024021">
    <property type="protein sequence ID" value="CAG6612221.1"/>
    <property type="molecule type" value="Transcribed_RNA"/>
</dbReference>
<protein>
    <submittedName>
        <fullName evidence="3">THAP domain-containing protein 4</fullName>
    </submittedName>
</protein>
<dbReference type="SUPFAM" id="SSF50814">
    <property type="entry name" value="Lipocalins"/>
    <property type="match status" value="1"/>
</dbReference>